<dbReference type="RefSeq" id="WP_077120779.1">
    <property type="nucleotide sequence ID" value="NZ_LOKT01000009.1"/>
</dbReference>
<comment type="caution">
    <text evidence="1">The sequence shown here is derived from an EMBL/GenBank/DDBJ whole genome shotgun (WGS) entry which is preliminary data.</text>
</comment>
<dbReference type="Pfam" id="PF14119">
    <property type="entry name" value="DUF4288"/>
    <property type="match status" value="1"/>
</dbReference>
<sequence>MDDSEVTNSPIGGPAAGRKPHIALIVYEMGKVGGQGVYYREDFVLVWAEDPDQARGLANEHIDREVTESEDGSYVKLYAVIDVNEVIDPLDSATTVDLYSRHFASIDDYKSFEMFLGGKEPLA</sequence>
<proteinExistence type="predicted"/>
<evidence type="ECO:0000313" key="2">
    <source>
        <dbReference type="Proteomes" id="UP000188836"/>
    </source>
</evidence>
<evidence type="ECO:0000313" key="1">
    <source>
        <dbReference type="EMBL" id="ONM46463.1"/>
    </source>
</evidence>
<organism evidence="1 2">
    <name type="scientific">Nocardia donostiensis</name>
    <dbReference type="NCBI Taxonomy" id="1538463"/>
    <lineage>
        <taxon>Bacteria</taxon>
        <taxon>Bacillati</taxon>
        <taxon>Actinomycetota</taxon>
        <taxon>Actinomycetes</taxon>
        <taxon>Mycobacteriales</taxon>
        <taxon>Nocardiaceae</taxon>
        <taxon>Nocardia</taxon>
    </lineage>
</organism>
<reference evidence="1 2" key="1">
    <citation type="journal article" date="2016" name="Antonie Van Leeuwenhoek">
        <title>Nocardia donostiensis sp. nov., isolated from human respiratory specimens.</title>
        <authorList>
            <person name="Ercibengoa M."/>
            <person name="Bell M."/>
            <person name="Marimon J.M."/>
            <person name="Humrighouse B."/>
            <person name="Klenk H.P."/>
            <person name="Potter G."/>
            <person name="Perez-Trallero E."/>
        </authorList>
    </citation>
    <scope>NUCLEOTIDE SEQUENCE [LARGE SCALE GENOMIC DNA]</scope>
    <source>
        <strain evidence="1 2">X1655</strain>
    </source>
</reference>
<accession>A0A1V2TAC3</accession>
<dbReference type="AlphaFoldDB" id="A0A1V2TAC3"/>
<keyword evidence="2" id="KW-1185">Reference proteome</keyword>
<dbReference type="Proteomes" id="UP000188836">
    <property type="component" value="Unassembled WGS sequence"/>
</dbReference>
<gene>
    <name evidence="1" type="ORF">B0T46_22795</name>
</gene>
<dbReference type="EMBL" id="MUMY01000024">
    <property type="protein sequence ID" value="ONM46463.1"/>
    <property type="molecule type" value="Genomic_DNA"/>
</dbReference>
<evidence type="ECO:0008006" key="3">
    <source>
        <dbReference type="Google" id="ProtNLM"/>
    </source>
</evidence>
<dbReference type="InterPro" id="IPR025630">
    <property type="entry name" value="DUF4288"/>
</dbReference>
<name>A0A1V2TAC3_9NOCA</name>
<protein>
    <recommendedName>
        <fullName evidence="3">DUF4288 domain-containing protein</fullName>
    </recommendedName>
</protein>